<dbReference type="PROSITE" id="PS51257">
    <property type="entry name" value="PROKAR_LIPOPROTEIN"/>
    <property type="match status" value="1"/>
</dbReference>
<dbReference type="OrthoDB" id="7503770at2"/>
<gene>
    <name evidence="2" type="ORF">SPDO_14250</name>
</gene>
<evidence type="ECO:0000313" key="3">
    <source>
        <dbReference type="Proteomes" id="UP000197290"/>
    </source>
</evidence>
<dbReference type="Pfam" id="PF09694">
    <property type="entry name" value="Gcw_chp"/>
    <property type="match status" value="1"/>
</dbReference>
<proteinExistence type="predicted"/>
<dbReference type="InterPro" id="IPR010239">
    <property type="entry name" value="CHP02001"/>
</dbReference>
<dbReference type="EMBL" id="NBBI01000002">
    <property type="protein sequence ID" value="OWK31416.1"/>
    <property type="molecule type" value="Genomic_DNA"/>
</dbReference>
<feature type="chain" id="PRO_5013326510" description="Porin domain-containing protein" evidence="1">
    <location>
        <begin position="32"/>
        <end position="255"/>
    </location>
</feature>
<protein>
    <recommendedName>
        <fullName evidence="4">Porin domain-containing protein</fullName>
    </recommendedName>
</protein>
<dbReference type="Proteomes" id="UP000197290">
    <property type="component" value="Unassembled WGS sequence"/>
</dbReference>
<accession>A0A245ZNU9</accession>
<evidence type="ECO:0000256" key="1">
    <source>
        <dbReference type="SAM" id="SignalP"/>
    </source>
</evidence>
<sequence>MLPIRRYAADVKPLAIIMAAASCAAALPALAQTGLGASVELATDERRRGISWSDGELSPAASVNVGVPFGLDLDARVTATRGDPRHGGADAVFDLTGGFTRDIGSGLRVNGFATGHLFAGAAEALDYAELGLGASFALGPGEVGLDARYAPDQRAIGGDNLWVGARARVGVPATPFTFNASLGRSTGSVDDPRRAARLRPGGDYTDWSLGVDHITGPVSVGLLYTGTDIGAVTPSPFANARDTGDRVTARLAISF</sequence>
<evidence type="ECO:0000313" key="2">
    <source>
        <dbReference type="EMBL" id="OWK31416.1"/>
    </source>
</evidence>
<organism evidence="2 3">
    <name type="scientific">Sphingomonas dokdonensis</name>
    <dbReference type="NCBI Taxonomy" id="344880"/>
    <lineage>
        <taxon>Bacteria</taxon>
        <taxon>Pseudomonadati</taxon>
        <taxon>Pseudomonadota</taxon>
        <taxon>Alphaproteobacteria</taxon>
        <taxon>Sphingomonadales</taxon>
        <taxon>Sphingomonadaceae</taxon>
        <taxon>Sphingomonas</taxon>
    </lineage>
</organism>
<comment type="caution">
    <text evidence="2">The sequence shown here is derived from an EMBL/GenBank/DDBJ whole genome shotgun (WGS) entry which is preliminary data.</text>
</comment>
<name>A0A245ZNU9_9SPHN</name>
<keyword evidence="1" id="KW-0732">Signal</keyword>
<feature type="signal peptide" evidence="1">
    <location>
        <begin position="1"/>
        <end position="31"/>
    </location>
</feature>
<reference evidence="2 3" key="1">
    <citation type="submission" date="2017-03" db="EMBL/GenBank/DDBJ databases">
        <title>Genome sequence of Sphingomonas dokdonensis DSM 21029.</title>
        <authorList>
            <person name="Poehlein A."/>
            <person name="Wuebbeler J.H."/>
            <person name="Steinbuechel A."/>
            <person name="Daniel R."/>
        </authorList>
    </citation>
    <scope>NUCLEOTIDE SEQUENCE [LARGE SCALE GENOMIC DNA]</scope>
    <source>
        <strain evidence="2 3">DSM 21029</strain>
    </source>
</reference>
<evidence type="ECO:0008006" key="4">
    <source>
        <dbReference type="Google" id="ProtNLM"/>
    </source>
</evidence>
<dbReference type="AlphaFoldDB" id="A0A245ZNU9"/>
<keyword evidence="3" id="KW-1185">Reference proteome</keyword>